<dbReference type="RefSeq" id="XP_050498721.1">
    <property type="nucleotide sequence ID" value="XM_050642764.1"/>
</dbReference>
<evidence type="ECO:0000256" key="1">
    <source>
        <dbReference type="PROSITE-ProRule" id="PRU00042"/>
    </source>
</evidence>
<name>A0ABM5KNF1_DIAVI</name>
<feature type="domain" description="C2H2-type" evidence="2">
    <location>
        <begin position="2"/>
        <end position="30"/>
    </location>
</feature>
<dbReference type="InterPro" id="IPR013087">
    <property type="entry name" value="Znf_C2H2_type"/>
</dbReference>
<dbReference type="EnsemblMetazoa" id="XM_050655764.1">
    <property type="protein sequence ID" value="XP_050511721.1"/>
    <property type="gene ID" value="LOC126887864"/>
</dbReference>
<dbReference type="PROSITE" id="PS00028">
    <property type="entry name" value="ZINC_FINGER_C2H2_1"/>
    <property type="match status" value="2"/>
</dbReference>
<dbReference type="EnsemblMetazoa" id="XM_050658167.1">
    <property type="protein sequence ID" value="XP_050514124.1"/>
    <property type="gene ID" value="LOC126889658"/>
</dbReference>
<protein>
    <recommendedName>
        <fullName evidence="2">C2H2-type domain-containing protein</fullName>
    </recommendedName>
</protein>
<dbReference type="EnsemblMetazoa" id="XM_050644050.1">
    <property type="protein sequence ID" value="XP_050500007.1"/>
    <property type="gene ID" value="LOC126880272"/>
</dbReference>
<dbReference type="Pfam" id="PF13894">
    <property type="entry name" value="zf-C2H2_4"/>
    <property type="match status" value="1"/>
</dbReference>
<dbReference type="GeneID" id="126882199"/>
<keyword evidence="1" id="KW-0479">Metal-binding</keyword>
<accession>A0ABM5KNF1</accession>
<dbReference type="SMART" id="SM00355">
    <property type="entry name" value="ZnF_C2H2"/>
    <property type="match status" value="2"/>
</dbReference>
<dbReference type="RefSeq" id="XP_050514124.1">
    <property type="nucleotide sequence ID" value="XM_050658167.1"/>
</dbReference>
<feature type="domain" description="C2H2-type" evidence="2">
    <location>
        <begin position="45"/>
        <end position="73"/>
    </location>
</feature>
<organism evidence="3 4">
    <name type="scientific">Diabrotica virgifera virgifera</name>
    <name type="common">western corn rootworm</name>
    <dbReference type="NCBI Taxonomy" id="50390"/>
    <lineage>
        <taxon>Eukaryota</taxon>
        <taxon>Metazoa</taxon>
        <taxon>Ecdysozoa</taxon>
        <taxon>Arthropoda</taxon>
        <taxon>Hexapoda</taxon>
        <taxon>Insecta</taxon>
        <taxon>Pterygota</taxon>
        <taxon>Neoptera</taxon>
        <taxon>Endopterygota</taxon>
        <taxon>Coleoptera</taxon>
        <taxon>Polyphaga</taxon>
        <taxon>Cucujiformia</taxon>
        <taxon>Chrysomeloidea</taxon>
        <taxon>Chrysomelidae</taxon>
        <taxon>Galerucinae</taxon>
        <taxon>Diabroticina</taxon>
        <taxon>Diabroticites</taxon>
        <taxon>Diabrotica</taxon>
    </lineage>
</organism>
<dbReference type="EnsemblMetazoa" id="XM_050647018.1">
    <property type="protein sequence ID" value="XP_050502975.1"/>
    <property type="gene ID" value="LOC126882199"/>
</dbReference>
<evidence type="ECO:0000313" key="3">
    <source>
        <dbReference type="EnsemblMetazoa" id="XP_050511721.1"/>
    </source>
</evidence>
<dbReference type="InterPro" id="IPR036236">
    <property type="entry name" value="Znf_C2H2_sf"/>
</dbReference>
<dbReference type="Proteomes" id="UP001652700">
    <property type="component" value="Unplaced"/>
</dbReference>
<reference evidence="3" key="1">
    <citation type="submission" date="2025-05" db="UniProtKB">
        <authorList>
            <consortium name="EnsemblMetazoa"/>
        </authorList>
    </citation>
    <scope>IDENTIFICATION</scope>
</reference>
<dbReference type="EnsemblMetazoa" id="XM_050642764.1">
    <property type="protein sequence ID" value="XP_050498721.1"/>
    <property type="gene ID" value="LOC126879596"/>
</dbReference>
<keyword evidence="1" id="KW-0862">Zinc</keyword>
<keyword evidence="4" id="KW-1185">Reference proteome</keyword>
<dbReference type="GeneID" id="126889658"/>
<sequence>MAQCSECKKNFSNDYNLRVHVKRKHADKLDILCPRKRKPSGSGVNECKECGINFTRLDNLRSHIKHKHSEAAIKSQKCSDKKVAEQEIGRWLRRAGECLKTFKEKESE</sequence>
<dbReference type="GeneID" id="126887864"/>
<dbReference type="RefSeq" id="XP_050500007.1">
    <property type="nucleotide sequence ID" value="XM_050644050.1"/>
</dbReference>
<dbReference type="GeneID" id="126879596"/>
<dbReference type="SUPFAM" id="SSF57667">
    <property type="entry name" value="beta-beta-alpha zinc fingers"/>
    <property type="match status" value="1"/>
</dbReference>
<dbReference type="RefSeq" id="XP_050511721.1">
    <property type="nucleotide sequence ID" value="XM_050655764.1"/>
</dbReference>
<dbReference type="GeneID" id="126880272"/>
<dbReference type="Pfam" id="PF00096">
    <property type="entry name" value="zf-C2H2"/>
    <property type="match status" value="1"/>
</dbReference>
<keyword evidence="1" id="KW-0863">Zinc-finger</keyword>
<evidence type="ECO:0000259" key="2">
    <source>
        <dbReference type="PROSITE" id="PS50157"/>
    </source>
</evidence>
<dbReference type="PROSITE" id="PS50157">
    <property type="entry name" value="ZINC_FINGER_C2H2_2"/>
    <property type="match status" value="2"/>
</dbReference>
<dbReference type="Gene3D" id="3.30.160.60">
    <property type="entry name" value="Classic Zinc Finger"/>
    <property type="match status" value="2"/>
</dbReference>
<dbReference type="RefSeq" id="XP_050502975.1">
    <property type="nucleotide sequence ID" value="XM_050647018.1"/>
</dbReference>
<proteinExistence type="predicted"/>
<evidence type="ECO:0000313" key="4">
    <source>
        <dbReference type="Proteomes" id="UP001652700"/>
    </source>
</evidence>